<comment type="caution">
    <text evidence="11">The sequence shown here is derived from an EMBL/GenBank/DDBJ whole genome shotgun (WGS) entry which is preliminary data.</text>
</comment>
<dbReference type="AlphaFoldDB" id="A0A4Z0H4P6"/>
<organism evidence="11 12">
    <name type="scientific">Halobacillus salinus</name>
    <dbReference type="NCBI Taxonomy" id="192814"/>
    <lineage>
        <taxon>Bacteria</taxon>
        <taxon>Bacillati</taxon>
        <taxon>Bacillota</taxon>
        <taxon>Bacilli</taxon>
        <taxon>Bacillales</taxon>
        <taxon>Bacillaceae</taxon>
        <taxon>Halobacillus</taxon>
    </lineage>
</organism>
<dbReference type="PROSITE" id="PS51918">
    <property type="entry name" value="RADICAL_SAM"/>
    <property type="match status" value="1"/>
</dbReference>
<name>A0A4Z0H4P6_9BACI</name>
<dbReference type="GO" id="GO:0009249">
    <property type="term" value="P:protein lipoylation"/>
    <property type="evidence" value="ECO:0007669"/>
    <property type="project" value="UniProtKB-UniRule"/>
</dbReference>
<evidence type="ECO:0000256" key="8">
    <source>
        <dbReference type="ARBA" id="ARBA00047326"/>
    </source>
</evidence>
<dbReference type="GO" id="GO:0046872">
    <property type="term" value="F:metal ion binding"/>
    <property type="evidence" value="ECO:0007669"/>
    <property type="project" value="UniProtKB-KW"/>
</dbReference>
<feature type="domain" description="Radical SAM core" evidence="10">
    <location>
        <begin position="53"/>
        <end position="269"/>
    </location>
</feature>
<dbReference type="InterPro" id="IPR031691">
    <property type="entry name" value="LIAS_N"/>
</dbReference>
<evidence type="ECO:0000256" key="9">
    <source>
        <dbReference type="HAMAP-Rule" id="MF_00206"/>
    </source>
</evidence>
<dbReference type="PANTHER" id="PTHR10949">
    <property type="entry name" value="LIPOYL SYNTHASE"/>
    <property type="match status" value="1"/>
</dbReference>
<dbReference type="InterPro" id="IPR003698">
    <property type="entry name" value="Lipoyl_synth"/>
</dbReference>
<dbReference type="InterPro" id="IPR058240">
    <property type="entry name" value="rSAM_sf"/>
</dbReference>
<dbReference type="NCBIfam" id="NF009544">
    <property type="entry name" value="PRK12928.1"/>
    <property type="match status" value="1"/>
</dbReference>
<feature type="binding site" evidence="9">
    <location>
        <position position="45"/>
    </location>
    <ligand>
        <name>[4Fe-4S] cluster</name>
        <dbReference type="ChEBI" id="CHEBI:49883"/>
        <label>1</label>
    </ligand>
</feature>
<dbReference type="Proteomes" id="UP000297982">
    <property type="component" value="Unassembled WGS sequence"/>
</dbReference>
<dbReference type="Pfam" id="PF04055">
    <property type="entry name" value="Radical_SAM"/>
    <property type="match status" value="1"/>
</dbReference>
<accession>A0A4Z0H4P6</accession>
<comment type="subcellular location">
    <subcellularLocation>
        <location evidence="9">Cytoplasm</location>
    </subcellularLocation>
</comment>
<dbReference type="SFLD" id="SFLDS00029">
    <property type="entry name" value="Radical_SAM"/>
    <property type="match status" value="1"/>
</dbReference>
<dbReference type="PIRSF" id="PIRSF005963">
    <property type="entry name" value="Lipoyl_synth"/>
    <property type="match status" value="1"/>
</dbReference>
<evidence type="ECO:0000256" key="6">
    <source>
        <dbReference type="ARBA" id="ARBA00023004"/>
    </source>
</evidence>
<dbReference type="Gene3D" id="3.20.20.70">
    <property type="entry name" value="Aldolase class I"/>
    <property type="match status" value="1"/>
</dbReference>
<keyword evidence="7 9" id="KW-0411">Iron-sulfur</keyword>
<feature type="binding site" evidence="9">
    <location>
        <position position="71"/>
    </location>
    <ligand>
        <name>[4Fe-4S] cluster</name>
        <dbReference type="ChEBI" id="CHEBI:49883"/>
        <label>2</label>
        <note>4Fe-4S-S-AdoMet</note>
    </ligand>
</feature>
<sequence>MPKNEEYIRKPDWLKIKINTNKSYTGLKKLMREKKLNTVCEEARCPNIHECWSERKTATFMILGDTCTRGCRFCAVKTGLPNELDWGEPERVADSVEIMGLKHVVVTAVARDDLNDGGAAVFAETVKAIRRRVPGCTVEILPSDMKGDYESLHTLMAGEPDIFNHNIETVRRLTKKVRARAMYDRSLELLRRVKEIRPNTPTKSSIMVGLGETKEEIVEAMDDLLAHNVDIMTIGQYLQPTKKHLNVERYYHPDEFEELKQIALEKGFKHCEAGPMVRSSYHADEQVNATSAQRRIKYMKGYESQGETLDKTNF</sequence>
<comment type="catalytic activity">
    <reaction evidence="8 9">
        <text>[[Fe-S] cluster scaffold protein carrying a second [4Fe-4S](2+) cluster] + N(6)-octanoyl-L-lysyl-[protein] + 2 oxidized [2Fe-2S]-[ferredoxin] + 2 S-adenosyl-L-methionine + 4 H(+) = [[Fe-S] cluster scaffold protein] + N(6)-[(R)-dihydrolipoyl]-L-lysyl-[protein] + 4 Fe(3+) + 2 hydrogen sulfide + 2 5'-deoxyadenosine + 2 L-methionine + 2 reduced [2Fe-2S]-[ferredoxin]</text>
        <dbReference type="Rhea" id="RHEA:16585"/>
        <dbReference type="Rhea" id="RHEA-COMP:9928"/>
        <dbReference type="Rhea" id="RHEA-COMP:10000"/>
        <dbReference type="Rhea" id="RHEA-COMP:10001"/>
        <dbReference type="Rhea" id="RHEA-COMP:10475"/>
        <dbReference type="Rhea" id="RHEA-COMP:14568"/>
        <dbReference type="Rhea" id="RHEA-COMP:14569"/>
        <dbReference type="ChEBI" id="CHEBI:15378"/>
        <dbReference type="ChEBI" id="CHEBI:17319"/>
        <dbReference type="ChEBI" id="CHEBI:29034"/>
        <dbReference type="ChEBI" id="CHEBI:29919"/>
        <dbReference type="ChEBI" id="CHEBI:33722"/>
        <dbReference type="ChEBI" id="CHEBI:33737"/>
        <dbReference type="ChEBI" id="CHEBI:33738"/>
        <dbReference type="ChEBI" id="CHEBI:57844"/>
        <dbReference type="ChEBI" id="CHEBI:59789"/>
        <dbReference type="ChEBI" id="CHEBI:78809"/>
        <dbReference type="ChEBI" id="CHEBI:83100"/>
        <dbReference type="EC" id="2.8.1.8"/>
    </reaction>
</comment>
<dbReference type="SUPFAM" id="SSF102114">
    <property type="entry name" value="Radical SAM enzymes"/>
    <property type="match status" value="1"/>
</dbReference>
<dbReference type="CDD" id="cd01335">
    <property type="entry name" value="Radical_SAM"/>
    <property type="match status" value="1"/>
</dbReference>
<dbReference type="NCBIfam" id="TIGR00510">
    <property type="entry name" value="lipA"/>
    <property type="match status" value="1"/>
</dbReference>
<reference evidence="11 12" key="1">
    <citation type="journal article" date="2003" name="Int. J. Syst. Evol. Microbiol.">
        <title>Halobacillus salinus sp. nov., isolated from a salt lake on the coast of the East Sea in Korea.</title>
        <authorList>
            <person name="Yoon J.H."/>
            <person name="Kang K.H."/>
            <person name="Park Y.H."/>
        </authorList>
    </citation>
    <scope>NUCLEOTIDE SEQUENCE [LARGE SCALE GENOMIC DNA]</scope>
    <source>
        <strain evidence="11 12">HSL-3</strain>
    </source>
</reference>
<dbReference type="SFLD" id="SFLDG01058">
    <property type="entry name" value="lipoyl_synthase_like"/>
    <property type="match status" value="1"/>
</dbReference>
<feature type="binding site" evidence="9">
    <location>
        <position position="74"/>
    </location>
    <ligand>
        <name>[4Fe-4S] cluster</name>
        <dbReference type="ChEBI" id="CHEBI:49883"/>
        <label>2</label>
        <note>4Fe-4S-S-AdoMet</note>
    </ligand>
</feature>
<dbReference type="InterPro" id="IPR013785">
    <property type="entry name" value="Aldolase_TIM"/>
</dbReference>
<dbReference type="SFLD" id="SFLDF00271">
    <property type="entry name" value="lipoyl_synthase"/>
    <property type="match status" value="1"/>
</dbReference>
<keyword evidence="5 9" id="KW-0479">Metal-binding</keyword>
<feature type="binding site" evidence="9">
    <location>
        <position position="67"/>
    </location>
    <ligand>
        <name>[4Fe-4S] cluster</name>
        <dbReference type="ChEBI" id="CHEBI:49883"/>
        <label>2</label>
        <note>4Fe-4S-S-AdoMet</note>
    </ligand>
</feature>
<dbReference type="InterPro" id="IPR006638">
    <property type="entry name" value="Elp3/MiaA/NifB-like_rSAM"/>
</dbReference>
<dbReference type="InterPro" id="IPR007197">
    <property type="entry name" value="rSAM"/>
</dbReference>
<comment type="function">
    <text evidence="9">Catalyzes the radical-mediated insertion of two sulfur atoms into the C-6 and C-8 positions of the octanoyl moiety bound to the lipoyl domains of lipoate-dependent enzymes, thereby converting the octanoylated domains into lipoylated derivatives.</text>
</comment>
<gene>
    <name evidence="9 11" type="primary">lipA</name>
    <name evidence="11" type="ORF">E4663_10540</name>
</gene>
<evidence type="ECO:0000256" key="3">
    <source>
        <dbReference type="ARBA" id="ARBA00022679"/>
    </source>
</evidence>
<dbReference type="GO" id="GO:0005737">
    <property type="term" value="C:cytoplasm"/>
    <property type="evidence" value="ECO:0007669"/>
    <property type="project" value="UniProtKB-SubCell"/>
</dbReference>
<evidence type="ECO:0000256" key="2">
    <source>
        <dbReference type="ARBA" id="ARBA00022490"/>
    </source>
</evidence>
<feature type="binding site" evidence="9">
    <location>
        <position position="51"/>
    </location>
    <ligand>
        <name>[4Fe-4S] cluster</name>
        <dbReference type="ChEBI" id="CHEBI:49883"/>
        <label>1</label>
    </ligand>
</feature>
<comment type="pathway">
    <text evidence="9">Protein modification; protein lipoylation via endogenous pathway; protein N(6)-(lipoyl)lysine from octanoyl-[acyl-carrier-protein].</text>
</comment>
<evidence type="ECO:0000259" key="10">
    <source>
        <dbReference type="PROSITE" id="PS51918"/>
    </source>
</evidence>
<keyword evidence="3 9" id="KW-0808">Transferase</keyword>
<feature type="binding site" evidence="9">
    <location>
        <position position="280"/>
    </location>
    <ligand>
        <name>[4Fe-4S] cluster</name>
        <dbReference type="ChEBI" id="CHEBI:49883"/>
        <label>1</label>
    </ligand>
</feature>
<evidence type="ECO:0000256" key="4">
    <source>
        <dbReference type="ARBA" id="ARBA00022691"/>
    </source>
</evidence>
<feature type="binding site" evidence="9">
    <location>
        <position position="40"/>
    </location>
    <ligand>
        <name>[4Fe-4S] cluster</name>
        <dbReference type="ChEBI" id="CHEBI:49883"/>
        <label>1</label>
    </ligand>
</feature>
<dbReference type="RefSeq" id="WP_135327522.1">
    <property type="nucleotide sequence ID" value="NZ_SRJC01000001.1"/>
</dbReference>
<evidence type="ECO:0000256" key="1">
    <source>
        <dbReference type="ARBA" id="ARBA00022485"/>
    </source>
</evidence>
<evidence type="ECO:0000313" key="11">
    <source>
        <dbReference type="EMBL" id="TGB05398.1"/>
    </source>
</evidence>
<dbReference type="SMART" id="SM00729">
    <property type="entry name" value="Elp3"/>
    <property type="match status" value="1"/>
</dbReference>
<dbReference type="FunFam" id="3.20.20.70:FF:000040">
    <property type="entry name" value="Lipoyl synthase"/>
    <property type="match status" value="1"/>
</dbReference>
<dbReference type="Pfam" id="PF16881">
    <property type="entry name" value="LIAS_N"/>
    <property type="match status" value="1"/>
</dbReference>
<dbReference type="GO" id="GO:0051539">
    <property type="term" value="F:4 iron, 4 sulfur cluster binding"/>
    <property type="evidence" value="ECO:0007669"/>
    <property type="project" value="UniProtKB-UniRule"/>
</dbReference>
<dbReference type="PANTHER" id="PTHR10949:SF0">
    <property type="entry name" value="LIPOYL SYNTHASE, MITOCHONDRIAL"/>
    <property type="match status" value="1"/>
</dbReference>
<dbReference type="GO" id="GO:0016992">
    <property type="term" value="F:lipoate synthase activity"/>
    <property type="evidence" value="ECO:0007669"/>
    <property type="project" value="UniProtKB-UniRule"/>
</dbReference>
<dbReference type="STRING" id="192814.GCA_900166575_02495"/>
<evidence type="ECO:0000313" key="12">
    <source>
        <dbReference type="Proteomes" id="UP000297982"/>
    </source>
</evidence>
<keyword evidence="4 9" id="KW-0949">S-adenosyl-L-methionine</keyword>
<dbReference type="HAMAP" id="MF_00206">
    <property type="entry name" value="Lipoyl_synth"/>
    <property type="match status" value="1"/>
</dbReference>
<evidence type="ECO:0000256" key="7">
    <source>
        <dbReference type="ARBA" id="ARBA00023014"/>
    </source>
</evidence>
<keyword evidence="1 9" id="KW-0004">4Fe-4S</keyword>
<protein>
    <recommendedName>
        <fullName evidence="9">Lipoyl synthase</fullName>
        <ecNumber evidence="9">2.8.1.8</ecNumber>
    </recommendedName>
    <alternativeName>
        <fullName evidence="9">Lip-syn</fullName>
        <shortName evidence="9">LS</shortName>
    </alternativeName>
    <alternativeName>
        <fullName evidence="9">Lipoate synthase</fullName>
    </alternativeName>
    <alternativeName>
        <fullName evidence="9">Lipoic acid synthase</fullName>
    </alternativeName>
    <alternativeName>
        <fullName evidence="9">Sulfur insertion protein LipA</fullName>
    </alternativeName>
</protein>
<dbReference type="EC" id="2.8.1.8" evidence="9"/>
<keyword evidence="12" id="KW-1185">Reference proteome</keyword>
<evidence type="ECO:0000256" key="5">
    <source>
        <dbReference type="ARBA" id="ARBA00022723"/>
    </source>
</evidence>
<keyword evidence="6 9" id="KW-0408">Iron</keyword>
<comment type="cofactor">
    <cofactor evidence="9">
        <name>[4Fe-4S] cluster</name>
        <dbReference type="ChEBI" id="CHEBI:49883"/>
    </cofactor>
    <text evidence="9">Binds 2 [4Fe-4S] clusters per subunit. One cluster is coordinated with 3 cysteines and an exchangeable S-adenosyl-L-methionine.</text>
</comment>
<comment type="similarity">
    <text evidence="9">Belongs to the radical SAM superfamily. Lipoyl synthase family.</text>
</comment>
<dbReference type="NCBIfam" id="NF004019">
    <property type="entry name" value="PRK05481.1"/>
    <property type="match status" value="1"/>
</dbReference>
<proteinExistence type="inferred from homology"/>
<dbReference type="EMBL" id="SRJC01000001">
    <property type="protein sequence ID" value="TGB05398.1"/>
    <property type="molecule type" value="Genomic_DNA"/>
</dbReference>
<keyword evidence="2 9" id="KW-0963">Cytoplasm</keyword>